<sequence length="179" mass="20637">MRDILHFQEAGRLNPVAPDDRMPEAAYSTALDFLVFTCVDLVFTYQNQLLLAKRNAKPRSSWWIVGGRMAAGEEPKATAVRKAWQEANLENLEATRFQCVGVYSTCFAVRHQPPQYHGSHSVNITYQIELTLEEKEQVKLRSDEYDTWQWVEPNELEGVLSLDDELDRALLTVVHDLQW</sequence>
<dbReference type="InterPro" id="IPR015797">
    <property type="entry name" value="NUDIX_hydrolase-like_dom_sf"/>
</dbReference>
<dbReference type="Pfam" id="PF00293">
    <property type="entry name" value="NUDIX"/>
    <property type="match status" value="1"/>
</dbReference>
<evidence type="ECO:0000256" key="1">
    <source>
        <dbReference type="ARBA" id="ARBA00001946"/>
    </source>
</evidence>
<dbReference type="SUPFAM" id="SSF55811">
    <property type="entry name" value="Nudix"/>
    <property type="match status" value="1"/>
</dbReference>
<evidence type="ECO:0000313" key="5">
    <source>
        <dbReference type="Proteomes" id="UP001476950"/>
    </source>
</evidence>
<evidence type="ECO:0000313" key="4">
    <source>
        <dbReference type="EMBL" id="MEP1058551.1"/>
    </source>
</evidence>
<protein>
    <submittedName>
        <fullName evidence="4">NUDIX domain-containing protein</fullName>
    </submittedName>
</protein>
<keyword evidence="2" id="KW-0378">Hydrolase</keyword>
<dbReference type="PROSITE" id="PS51462">
    <property type="entry name" value="NUDIX"/>
    <property type="match status" value="1"/>
</dbReference>
<dbReference type="InterPro" id="IPR000086">
    <property type="entry name" value="NUDIX_hydrolase_dom"/>
</dbReference>
<evidence type="ECO:0000256" key="2">
    <source>
        <dbReference type="ARBA" id="ARBA00022801"/>
    </source>
</evidence>
<evidence type="ECO:0000259" key="3">
    <source>
        <dbReference type="PROSITE" id="PS51462"/>
    </source>
</evidence>
<dbReference type="EMBL" id="JAMPLM010000005">
    <property type="protein sequence ID" value="MEP1058551.1"/>
    <property type="molecule type" value="Genomic_DNA"/>
</dbReference>
<dbReference type="Proteomes" id="UP001476950">
    <property type="component" value="Unassembled WGS sequence"/>
</dbReference>
<dbReference type="PANTHER" id="PTHR43046:SF13">
    <property type="entry name" value="NUDIX HYDROLASE DOMAIN-CONTAINING PROTEIN"/>
    <property type="match status" value="1"/>
</dbReference>
<organism evidence="4 5">
    <name type="scientific">Stenomitos frigidus AS-A4</name>
    <dbReference type="NCBI Taxonomy" id="2933935"/>
    <lineage>
        <taxon>Bacteria</taxon>
        <taxon>Bacillati</taxon>
        <taxon>Cyanobacteriota</taxon>
        <taxon>Cyanophyceae</taxon>
        <taxon>Leptolyngbyales</taxon>
        <taxon>Leptolyngbyaceae</taxon>
        <taxon>Stenomitos</taxon>
    </lineage>
</organism>
<keyword evidence="5" id="KW-1185">Reference proteome</keyword>
<reference evidence="4 5" key="1">
    <citation type="submission" date="2022-04" db="EMBL/GenBank/DDBJ databases">
        <title>Positive selection, recombination, and allopatry shape intraspecific diversity of widespread and dominant cyanobacteria.</title>
        <authorList>
            <person name="Wei J."/>
            <person name="Shu W."/>
            <person name="Hu C."/>
        </authorList>
    </citation>
    <scope>NUCLEOTIDE SEQUENCE [LARGE SCALE GENOMIC DNA]</scope>
    <source>
        <strain evidence="4 5">AS-A4</strain>
    </source>
</reference>
<feature type="domain" description="Nudix hydrolase" evidence="3">
    <location>
        <begin position="33"/>
        <end position="176"/>
    </location>
</feature>
<dbReference type="RefSeq" id="WP_190447872.1">
    <property type="nucleotide sequence ID" value="NZ_JAMPLM010000005.1"/>
</dbReference>
<dbReference type="PANTHER" id="PTHR43046">
    <property type="entry name" value="GDP-MANNOSE MANNOSYL HYDROLASE"/>
    <property type="match status" value="1"/>
</dbReference>
<name>A0ABV0KH44_9CYAN</name>
<dbReference type="Gene3D" id="3.90.79.10">
    <property type="entry name" value="Nucleoside Triphosphate Pyrophosphohydrolase"/>
    <property type="match status" value="1"/>
</dbReference>
<comment type="caution">
    <text evidence="4">The sequence shown here is derived from an EMBL/GenBank/DDBJ whole genome shotgun (WGS) entry which is preliminary data.</text>
</comment>
<comment type="cofactor">
    <cofactor evidence="1">
        <name>Mg(2+)</name>
        <dbReference type="ChEBI" id="CHEBI:18420"/>
    </cofactor>
</comment>
<accession>A0ABV0KH44</accession>
<gene>
    <name evidence="4" type="ORF">NDI38_08880</name>
</gene>
<proteinExistence type="predicted"/>